<protein>
    <submittedName>
        <fullName evidence="1">Uncharacterized protein</fullName>
    </submittedName>
</protein>
<reference evidence="1 2" key="1">
    <citation type="journal article" date="2020" name="Nature">
        <title>Six reference-quality genomes reveal evolution of bat adaptations.</title>
        <authorList>
            <person name="Jebb D."/>
            <person name="Huang Z."/>
            <person name="Pippel M."/>
            <person name="Hughes G.M."/>
            <person name="Lavrichenko K."/>
            <person name="Devanna P."/>
            <person name="Winkler S."/>
            <person name="Jermiin L.S."/>
            <person name="Skirmuntt E.C."/>
            <person name="Katzourakis A."/>
            <person name="Burkitt-Gray L."/>
            <person name="Ray D.A."/>
            <person name="Sullivan K.A.M."/>
            <person name="Roscito J.G."/>
            <person name="Kirilenko B.M."/>
            <person name="Davalos L.M."/>
            <person name="Corthals A.P."/>
            <person name="Power M.L."/>
            <person name="Jones G."/>
            <person name="Ransome R.D."/>
            <person name="Dechmann D.K.N."/>
            <person name="Locatelli A.G."/>
            <person name="Puechmaille S.J."/>
            <person name="Fedrigo O."/>
            <person name="Jarvis E.D."/>
            <person name="Hiller M."/>
            <person name="Vernes S.C."/>
            <person name="Myers E.W."/>
            <person name="Teeling E.C."/>
        </authorList>
    </citation>
    <scope>NUCLEOTIDE SEQUENCE [LARGE SCALE GENOMIC DNA]</scope>
    <source>
        <strain evidence="1">MMolMol1</strain>
        <tissue evidence="1">Muscle</tissue>
    </source>
</reference>
<accession>A0A7J8DTM4</accession>
<dbReference type="AlphaFoldDB" id="A0A7J8DTM4"/>
<name>A0A7J8DTM4_MOLMO</name>
<dbReference type="Proteomes" id="UP000550707">
    <property type="component" value="Unassembled WGS sequence"/>
</dbReference>
<organism evidence="1 2">
    <name type="scientific">Molossus molossus</name>
    <name type="common">Pallas' mastiff bat</name>
    <name type="synonym">Vespertilio molossus</name>
    <dbReference type="NCBI Taxonomy" id="27622"/>
    <lineage>
        <taxon>Eukaryota</taxon>
        <taxon>Metazoa</taxon>
        <taxon>Chordata</taxon>
        <taxon>Craniata</taxon>
        <taxon>Vertebrata</taxon>
        <taxon>Euteleostomi</taxon>
        <taxon>Mammalia</taxon>
        <taxon>Eutheria</taxon>
        <taxon>Laurasiatheria</taxon>
        <taxon>Chiroptera</taxon>
        <taxon>Yangochiroptera</taxon>
        <taxon>Molossidae</taxon>
        <taxon>Molossus</taxon>
    </lineage>
</organism>
<proteinExistence type="predicted"/>
<evidence type="ECO:0000313" key="2">
    <source>
        <dbReference type="Proteomes" id="UP000550707"/>
    </source>
</evidence>
<dbReference type="EMBL" id="JACASF010000016">
    <property type="protein sequence ID" value="KAF6426440.1"/>
    <property type="molecule type" value="Genomic_DNA"/>
</dbReference>
<gene>
    <name evidence="1" type="ORF">HJG59_009144</name>
</gene>
<dbReference type="InParanoid" id="A0A7J8DTM4"/>
<sequence>MLVFEHIFGDEYSECLQEYIFYEKYFVDKNVASEVILDVWKNAVTEAGMSKTPKEIQFCKLSAVSGQRNTVLVLILGTYTVRFLRKVCYYNTSKLFSQRQKHGFKHTELWLIQCDITCQISWYMER</sequence>
<keyword evidence="2" id="KW-1185">Reference proteome</keyword>
<evidence type="ECO:0000313" key="1">
    <source>
        <dbReference type="EMBL" id="KAF6426440.1"/>
    </source>
</evidence>
<comment type="caution">
    <text evidence="1">The sequence shown here is derived from an EMBL/GenBank/DDBJ whole genome shotgun (WGS) entry which is preliminary data.</text>
</comment>